<evidence type="ECO:0008006" key="4">
    <source>
        <dbReference type="Google" id="ProtNLM"/>
    </source>
</evidence>
<accession>A0ABS8PCT7</accession>
<dbReference type="EMBL" id="JAJNDB010000004">
    <property type="protein sequence ID" value="MCD2195808.1"/>
    <property type="molecule type" value="Genomic_DNA"/>
</dbReference>
<dbReference type="Proteomes" id="UP001199469">
    <property type="component" value="Unassembled WGS sequence"/>
</dbReference>
<organism evidence="2 3">
    <name type="scientific">Actinomycetospora endophytica</name>
    <dbReference type="NCBI Taxonomy" id="2291215"/>
    <lineage>
        <taxon>Bacteria</taxon>
        <taxon>Bacillati</taxon>
        <taxon>Actinomycetota</taxon>
        <taxon>Actinomycetes</taxon>
        <taxon>Pseudonocardiales</taxon>
        <taxon>Pseudonocardiaceae</taxon>
        <taxon>Actinomycetospora</taxon>
    </lineage>
</organism>
<feature type="transmembrane region" description="Helical" evidence="1">
    <location>
        <begin position="167"/>
        <end position="186"/>
    </location>
</feature>
<comment type="caution">
    <text evidence="2">The sequence shown here is derived from an EMBL/GenBank/DDBJ whole genome shotgun (WGS) entry which is preliminary data.</text>
</comment>
<gene>
    <name evidence="2" type="ORF">LQ327_20765</name>
</gene>
<feature type="transmembrane region" description="Helical" evidence="1">
    <location>
        <begin position="89"/>
        <end position="111"/>
    </location>
</feature>
<evidence type="ECO:0000256" key="1">
    <source>
        <dbReference type="SAM" id="Phobius"/>
    </source>
</evidence>
<keyword evidence="3" id="KW-1185">Reference proteome</keyword>
<evidence type="ECO:0000313" key="3">
    <source>
        <dbReference type="Proteomes" id="UP001199469"/>
    </source>
</evidence>
<evidence type="ECO:0000313" key="2">
    <source>
        <dbReference type="EMBL" id="MCD2195808.1"/>
    </source>
</evidence>
<feature type="transmembrane region" description="Helical" evidence="1">
    <location>
        <begin position="198"/>
        <end position="219"/>
    </location>
</feature>
<name>A0ABS8PCT7_9PSEU</name>
<proteinExistence type="predicted"/>
<keyword evidence="1" id="KW-1133">Transmembrane helix</keyword>
<feature type="transmembrane region" description="Helical" evidence="1">
    <location>
        <begin position="52"/>
        <end position="77"/>
    </location>
</feature>
<dbReference type="RefSeq" id="WP_230737265.1">
    <property type="nucleotide sequence ID" value="NZ_JAJNDB010000004.1"/>
</dbReference>
<keyword evidence="1" id="KW-0472">Membrane</keyword>
<sequence length="243" mass="27495">MVSSPQRICAWAGPVCAVIWIVGLLVCAHFIPPTDPQATSQEVATFYAEHAVGIRLGMVLLLIGGVLYQPWVSVIAVQMKRIEGRQPPLTYVQFGLGTLFVLLFVLAAIFWQTAAYRPLEDVVMTHRLDDMGWFMFLISVPIVTVQGVAFALAVFRDREERYFPRWFGWFQLWAQVVFLPGTFIPLFKDGPLAWNGMFAFWIPAAAFTVWMCLTTWALLRAIRVEDPHRTLETVEGPRNSAMA</sequence>
<protein>
    <recommendedName>
        <fullName evidence="4">DUF4386 domain-containing protein</fullName>
    </recommendedName>
</protein>
<feature type="transmembrane region" description="Helical" evidence="1">
    <location>
        <begin position="12"/>
        <end position="32"/>
    </location>
</feature>
<keyword evidence="1" id="KW-0812">Transmembrane</keyword>
<feature type="transmembrane region" description="Helical" evidence="1">
    <location>
        <begin position="131"/>
        <end position="155"/>
    </location>
</feature>
<reference evidence="2 3" key="1">
    <citation type="submission" date="2021-11" db="EMBL/GenBank/DDBJ databases">
        <title>Draft genome sequence of Actinomycetospora sp. SF1 isolated from the rhizosphere soil.</title>
        <authorList>
            <person name="Duangmal K."/>
            <person name="Chantavorakit T."/>
        </authorList>
    </citation>
    <scope>NUCLEOTIDE SEQUENCE [LARGE SCALE GENOMIC DNA]</scope>
    <source>
        <strain evidence="2 3">TBRC 5722</strain>
    </source>
</reference>